<evidence type="ECO:0000256" key="1">
    <source>
        <dbReference type="SAM" id="MobiDB-lite"/>
    </source>
</evidence>
<dbReference type="EMBL" id="HBGY01000418">
    <property type="protein sequence ID" value="CAD9554696.1"/>
    <property type="molecule type" value="Transcribed_RNA"/>
</dbReference>
<gene>
    <name evidence="3" type="ORF">LDAN0321_LOCUS277</name>
</gene>
<dbReference type="AlphaFoldDB" id="A0A7S2NQE6"/>
<evidence type="ECO:0000256" key="2">
    <source>
        <dbReference type="SAM" id="Phobius"/>
    </source>
</evidence>
<accession>A0A7S2NQE6</accession>
<reference evidence="3" key="1">
    <citation type="submission" date="2021-01" db="EMBL/GenBank/DDBJ databases">
        <authorList>
            <person name="Corre E."/>
            <person name="Pelletier E."/>
            <person name="Niang G."/>
            <person name="Scheremetjew M."/>
            <person name="Finn R."/>
            <person name="Kale V."/>
            <person name="Holt S."/>
            <person name="Cochrane G."/>
            <person name="Meng A."/>
            <person name="Brown T."/>
            <person name="Cohen L."/>
        </authorList>
    </citation>
    <scope>NUCLEOTIDE SEQUENCE</scope>
    <source>
        <strain evidence="3">B650</strain>
    </source>
</reference>
<keyword evidence="2" id="KW-0812">Transmembrane</keyword>
<feature type="transmembrane region" description="Helical" evidence="2">
    <location>
        <begin position="185"/>
        <end position="205"/>
    </location>
</feature>
<evidence type="ECO:0000313" key="3">
    <source>
        <dbReference type="EMBL" id="CAD9554696.1"/>
    </source>
</evidence>
<feature type="region of interest" description="Disordered" evidence="1">
    <location>
        <begin position="286"/>
        <end position="312"/>
    </location>
</feature>
<sequence length="335" mass="37149">MEERSITITPLVPIPQQVETRISLTFKGVEPMIMTTEEIVSFVDTTLEFLRDVLGKYDPPILIEDIAFDAQELRFDVVATEDAGPSEERNLNQTVVVSEEASLNVNITVFGEYLPPPEIVFDDVVVEVFEDDEEAYIEQIDESDNAYFEPVISKISVSAEAIPDVEAEISKSSSESAFGILGDEGGVATITIGCVVVLIIFAVIYRKHTRLVERENAERKLKEQYIIERDVRASTAAANDSADHSLYNVRATLKNRLTIMNNQLPTVSGSFANDSESEYAWRSHAGRATQMTATRSPSAEYNSSPHESYTEAVSSATRLDYGIIEEGNEETPANF</sequence>
<protein>
    <submittedName>
        <fullName evidence="3">Uncharacterized protein</fullName>
    </submittedName>
</protein>
<keyword evidence="2" id="KW-0472">Membrane</keyword>
<keyword evidence="2" id="KW-1133">Transmembrane helix</keyword>
<name>A0A7S2NQE6_9STRA</name>
<feature type="compositionally biased region" description="Polar residues" evidence="1">
    <location>
        <begin position="289"/>
        <end position="312"/>
    </location>
</feature>
<proteinExistence type="predicted"/>
<organism evidence="3">
    <name type="scientific">Leptocylindrus danicus</name>
    <dbReference type="NCBI Taxonomy" id="163516"/>
    <lineage>
        <taxon>Eukaryota</taxon>
        <taxon>Sar</taxon>
        <taxon>Stramenopiles</taxon>
        <taxon>Ochrophyta</taxon>
        <taxon>Bacillariophyta</taxon>
        <taxon>Coscinodiscophyceae</taxon>
        <taxon>Chaetocerotophycidae</taxon>
        <taxon>Leptocylindrales</taxon>
        <taxon>Leptocylindraceae</taxon>
        <taxon>Leptocylindrus</taxon>
    </lineage>
</organism>